<evidence type="ECO:0000313" key="2">
    <source>
        <dbReference type="Proteomes" id="UP000822476"/>
    </source>
</evidence>
<evidence type="ECO:0008006" key="3">
    <source>
        <dbReference type="Google" id="ProtNLM"/>
    </source>
</evidence>
<evidence type="ECO:0000313" key="1">
    <source>
        <dbReference type="EMBL" id="KAF7258423.1"/>
    </source>
</evidence>
<keyword evidence="2" id="KW-1185">Reference proteome</keyword>
<organism evidence="1 2">
    <name type="scientific">Paragonimus skrjabini miyazakii</name>
    <dbReference type="NCBI Taxonomy" id="59628"/>
    <lineage>
        <taxon>Eukaryota</taxon>
        <taxon>Metazoa</taxon>
        <taxon>Spiralia</taxon>
        <taxon>Lophotrochozoa</taxon>
        <taxon>Platyhelminthes</taxon>
        <taxon>Trematoda</taxon>
        <taxon>Digenea</taxon>
        <taxon>Plagiorchiida</taxon>
        <taxon>Troglotremata</taxon>
        <taxon>Troglotrematidae</taxon>
        <taxon>Paragonimus</taxon>
    </lineage>
</organism>
<dbReference type="Proteomes" id="UP000822476">
    <property type="component" value="Unassembled WGS sequence"/>
</dbReference>
<dbReference type="OrthoDB" id="6159834at2759"/>
<gene>
    <name evidence="1" type="ORF">EG68_04199</name>
</gene>
<dbReference type="EMBL" id="JTDE01001730">
    <property type="protein sequence ID" value="KAF7258423.1"/>
    <property type="molecule type" value="Genomic_DNA"/>
</dbReference>
<sequence>MGGTEVTDTIHRIISFIIHNDLAVLVNWSGVSNKRAACDLLSMELVQDAILSQQRYADVSGAELLIHMRRWCRNARDRAGGCTKRITKPPKSKDVDLDVD</sequence>
<proteinExistence type="predicted"/>
<dbReference type="AlphaFoldDB" id="A0A8S9YZ80"/>
<accession>A0A8S9YZ80</accession>
<reference evidence="1" key="1">
    <citation type="submission" date="2019-07" db="EMBL/GenBank/DDBJ databases">
        <title>Annotation for the trematode Paragonimus miyazaki's.</title>
        <authorList>
            <person name="Choi Y.-J."/>
        </authorList>
    </citation>
    <scope>NUCLEOTIDE SEQUENCE</scope>
    <source>
        <strain evidence="1">Japan</strain>
    </source>
</reference>
<comment type="caution">
    <text evidence="1">The sequence shown here is derived from an EMBL/GenBank/DDBJ whole genome shotgun (WGS) entry which is preliminary data.</text>
</comment>
<name>A0A8S9YZ80_9TREM</name>
<protein>
    <recommendedName>
        <fullName evidence="3">DUF4806 domain-containing protein</fullName>
    </recommendedName>
</protein>